<feature type="compositionally biased region" description="Polar residues" evidence="1">
    <location>
        <begin position="1"/>
        <end position="16"/>
    </location>
</feature>
<reference evidence="2 3" key="1">
    <citation type="journal article" date="2024" name="Commun. Biol.">
        <title>Comparative genomic analysis of thermophilic fungi reveals convergent evolutionary adaptations and gene losses.</title>
        <authorList>
            <person name="Steindorff A.S."/>
            <person name="Aguilar-Pontes M.V."/>
            <person name="Robinson A.J."/>
            <person name="Andreopoulos B."/>
            <person name="LaButti K."/>
            <person name="Kuo A."/>
            <person name="Mondo S."/>
            <person name="Riley R."/>
            <person name="Otillar R."/>
            <person name="Haridas S."/>
            <person name="Lipzen A."/>
            <person name="Grimwood J."/>
            <person name="Schmutz J."/>
            <person name="Clum A."/>
            <person name="Reid I.D."/>
            <person name="Moisan M.C."/>
            <person name="Butler G."/>
            <person name="Nguyen T.T.M."/>
            <person name="Dewar K."/>
            <person name="Conant G."/>
            <person name="Drula E."/>
            <person name="Henrissat B."/>
            <person name="Hansel C."/>
            <person name="Singer S."/>
            <person name="Hutchinson M.I."/>
            <person name="de Vries R.P."/>
            <person name="Natvig D.O."/>
            <person name="Powell A.J."/>
            <person name="Tsang A."/>
            <person name="Grigoriev I.V."/>
        </authorList>
    </citation>
    <scope>NUCLEOTIDE SEQUENCE [LARGE SCALE GENOMIC DNA]</scope>
    <source>
        <strain evidence="2 3">CBS 494.80</strain>
    </source>
</reference>
<feature type="region of interest" description="Disordered" evidence="1">
    <location>
        <begin position="376"/>
        <end position="425"/>
    </location>
</feature>
<feature type="region of interest" description="Disordered" evidence="1">
    <location>
        <begin position="237"/>
        <end position="363"/>
    </location>
</feature>
<feature type="region of interest" description="Disordered" evidence="1">
    <location>
        <begin position="1"/>
        <end position="28"/>
    </location>
</feature>
<feature type="compositionally biased region" description="Polar residues" evidence="1">
    <location>
        <begin position="237"/>
        <end position="248"/>
    </location>
</feature>
<feature type="compositionally biased region" description="Polar residues" evidence="1">
    <location>
        <begin position="461"/>
        <end position="473"/>
    </location>
</feature>
<evidence type="ECO:0000313" key="2">
    <source>
        <dbReference type="EMBL" id="KAL2071546.1"/>
    </source>
</evidence>
<dbReference type="EMBL" id="JAZHXI010000005">
    <property type="protein sequence ID" value="KAL2071546.1"/>
    <property type="molecule type" value="Genomic_DNA"/>
</dbReference>
<accession>A0ABR4CNG0</accession>
<dbReference type="Proteomes" id="UP001595075">
    <property type="component" value="Unassembled WGS sequence"/>
</dbReference>
<gene>
    <name evidence="2" type="ORF">VTL71DRAFT_12781</name>
</gene>
<sequence length="703" mass="77426">MTYNTTDPFPYSSQDSQPHKSRRASSDRLPQRISFKLVSLVSKFEALDSLSLSVSTTLHPAPLQGSTKPSTQKSHTRSNYRSRLSTIFSPRRGSLEKNEHELSEDEVQAAHADVFSSSRSGKTAWLDKSQDTRRLRKAQTIYKPSSTRSYGGVWGAIDVDFGTEIGSIAAPYIQNEVPDEKRRGSIRDRIKYYDGAVSTGDNTRANSSTINTAAPNTPVSVPRSRLLDKSYFLTPSTGSSKRTCSQAPDTDVFTPTRAHRTSNARQSLKFGRPTQNQSIAQSSPTWSAHSNVTSHTVKRTRPYRNGQDTSPSRVSIQRKRIPGPMREVPSAQVETKAYPASGIGGDGSVPPPLVGQDESDQLLSRRRLSSKIEELYRKKSMEKKGEDAQGSDKQQEATSSTAKVSKGQAFETKATESRPGKFAEITRTKVAAMRKLFDGKFSPRSATPEPCCGLDPILDTAASSPSPQDQTPESRLPTPSMPQAPTTPSPKTLPTEVEVKSWEAEQAPGVSELANVFETATARPSQSTSPIKKLSPAKSKFIEDKIKKFESVSERTQPSRGKIFRRRLSKSLRSLFEVSSRKSQEEGQEKSRPPVALLDTKRIQSPDGGSMATKRGAVVEKWNRPTAVSSQGDGTASERESVSPSAYEELESRETVVKSVECGLREPRPVRAVEMKRMALLCKDRVGGIMDRDKGRVSQRRKL</sequence>
<organism evidence="2 3">
    <name type="scientific">Oculimacula yallundae</name>
    <dbReference type="NCBI Taxonomy" id="86028"/>
    <lineage>
        <taxon>Eukaryota</taxon>
        <taxon>Fungi</taxon>
        <taxon>Dikarya</taxon>
        <taxon>Ascomycota</taxon>
        <taxon>Pezizomycotina</taxon>
        <taxon>Leotiomycetes</taxon>
        <taxon>Helotiales</taxon>
        <taxon>Ploettnerulaceae</taxon>
        <taxon>Oculimacula</taxon>
    </lineage>
</organism>
<feature type="region of interest" description="Disordered" evidence="1">
    <location>
        <begin position="202"/>
        <end position="221"/>
    </location>
</feature>
<feature type="region of interest" description="Disordered" evidence="1">
    <location>
        <begin position="439"/>
        <end position="498"/>
    </location>
</feature>
<evidence type="ECO:0000313" key="3">
    <source>
        <dbReference type="Proteomes" id="UP001595075"/>
    </source>
</evidence>
<feature type="compositionally biased region" description="Basic and acidic residues" evidence="1">
    <location>
        <begin position="579"/>
        <end position="592"/>
    </location>
</feature>
<feature type="compositionally biased region" description="Polar residues" evidence="1">
    <location>
        <begin position="202"/>
        <end position="219"/>
    </location>
</feature>
<feature type="compositionally biased region" description="Basic and acidic residues" evidence="1">
    <location>
        <begin position="376"/>
        <end position="387"/>
    </location>
</feature>
<feature type="compositionally biased region" description="Pro residues" evidence="1">
    <location>
        <begin position="479"/>
        <end position="488"/>
    </location>
</feature>
<keyword evidence="3" id="KW-1185">Reference proteome</keyword>
<feature type="compositionally biased region" description="Polar residues" evidence="1">
    <location>
        <begin position="273"/>
        <end position="295"/>
    </location>
</feature>
<feature type="compositionally biased region" description="Polar residues" evidence="1">
    <location>
        <begin position="306"/>
        <end position="315"/>
    </location>
</feature>
<feature type="region of interest" description="Disordered" evidence="1">
    <location>
        <begin position="576"/>
        <end position="650"/>
    </location>
</feature>
<comment type="caution">
    <text evidence="2">The sequence shown here is derived from an EMBL/GenBank/DDBJ whole genome shotgun (WGS) entry which is preliminary data.</text>
</comment>
<feature type="compositionally biased region" description="Polar residues" evidence="1">
    <location>
        <begin position="64"/>
        <end position="73"/>
    </location>
</feature>
<name>A0ABR4CNG0_9HELO</name>
<evidence type="ECO:0000256" key="1">
    <source>
        <dbReference type="SAM" id="MobiDB-lite"/>
    </source>
</evidence>
<feature type="region of interest" description="Disordered" evidence="1">
    <location>
        <begin position="58"/>
        <end position="83"/>
    </location>
</feature>
<proteinExistence type="predicted"/>
<feature type="compositionally biased region" description="Basic and acidic residues" evidence="1">
    <location>
        <begin position="413"/>
        <end position="425"/>
    </location>
</feature>
<protein>
    <submittedName>
        <fullName evidence="2">Uncharacterized protein</fullName>
    </submittedName>
</protein>